<protein>
    <submittedName>
        <fullName evidence="2">Uncharacterized protein</fullName>
    </submittedName>
</protein>
<dbReference type="VEuPathDB" id="FungiDB:sscle_08g065350"/>
<sequence length="99" mass="11279">MRAVRVRDVNSKQFASMSLFLPIPTNQIESFIAKFQAIQAKLPSQPRKYKNRRRNPNRGGKKEENVVLVMITGSSSNKLSVDGLTKEKQIKTLKCFDLI</sequence>
<dbReference type="Proteomes" id="UP000177798">
    <property type="component" value="Chromosome 8"/>
</dbReference>
<accession>A0A1D9QA06</accession>
<gene>
    <name evidence="2" type="ORF">sscle_08g065350</name>
</gene>
<evidence type="ECO:0000313" key="3">
    <source>
        <dbReference type="Proteomes" id="UP000177798"/>
    </source>
</evidence>
<reference evidence="3" key="1">
    <citation type="journal article" date="2017" name="Genome Biol. Evol.">
        <title>The complete genome sequence of the phytopathogenic fungus Sclerotinia sclerotiorum reveals insights into the genome architecture of broad host range pathogens.</title>
        <authorList>
            <person name="Derbyshire M."/>
            <person name="Denton-Giles M."/>
            <person name="Hegedus D."/>
            <person name="Seifbarghy S."/>
            <person name="Rollins J."/>
            <person name="van Kan J."/>
            <person name="Seidl M.F."/>
            <person name="Faino L."/>
            <person name="Mbengue M."/>
            <person name="Navaud O."/>
            <person name="Raffaele S."/>
            <person name="Hammond-Kosack K."/>
            <person name="Heard S."/>
            <person name="Oliver R."/>
        </authorList>
    </citation>
    <scope>NUCLEOTIDE SEQUENCE [LARGE SCALE GENOMIC DNA]</scope>
    <source>
        <strain evidence="3">ATCC 18683 / 1980 / Ss-1</strain>
    </source>
</reference>
<proteinExistence type="predicted"/>
<evidence type="ECO:0000313" key="2">
    <source>
        <dbReference type="EMBL" id="APA11765.1"/>
    </source>
</evidence>
<evidence type="ECO:0000256" key="1">
    <source>
        <dbReference type="SAM" id="MobiDB-lite"/>
    </source>
</evidence>
<dbReference type="AlphaFoldDB" id="A0A1D9QA06"/>
<name>A0A1D9QA06_SCLS1</name>
<organism evidence="2 3">
    <name type="scientific">Sclerotinia sclerotiorum (strain ATCC 18683 / 1980 / Ss-1)</name>
    <name type="common">White mold</name>
    <name type="synonym">Whetzelinia sclerotiorum</name>
    <dbReference type="NCBI Taxonomy" id="665079"/>
    <lineage>
        <taxon>Eukaryota</taxon>
        <taxon>Fungi</taxon>
        <taxon>Dikarya</taxon>
        <taxon>Ascomycota</taxon>
        <taxon>Pezizomycotina</taxon>
        <taxon>Leotiomycetes</taxon>
        <taxon>Helotiales</taxon>
        <taxon>Sclerotiniaceae</taxon>
        <taxon>Sclerotinia</taxon>
    </lineage>
</organism>
<dbReference type="EMBL" id="CP017821">
    <property type="protein sequence ID" value="APA11765.1"/>
    <property type="molecule type" value="Genomic_DNA"/>
</dbReference>
<feature type="compositionally biased region" description="Basic residues" evidence="1">
    <location>
        <begin position="47"/>
        <end position="56"/>
    </location>
</feature>
<feature type="region of interest" description="Disordered" evidence="1">
    <location>
        <begin position="43"/>
        <end position="64"/>
    </location>
</feature>